<feature type="active site" description="Glycyl thioester intermediate" evidence="3">
    <location>
        <position position="370"/>
    </location>
</feature>
<dbReference type="InterPro" id="IPR000608">
    <property type="entry name" value="UBC"/>
</dbReference>
<dbReference type="InterPro" id="IPR051052">
    <property type="entry name" value="Diverse_substrate_MTase"/>
</dbReference>
<keyword evidence="6" id="KW-1185">Reference proteome</keyword>
<evidence type="ECO:0000259" key="4">
    <source>
        <dbReference type="PROSITE" id="PS50127"/>
    </source>
</evidence>
<keyword evidence="2" id="KW-0833">Ubl conjugation pathway</keyword>
<evidence type="ECO:0000313" key="5">
    <source>
        <dbReference type="EMBL" id="KAL1282778.1"/>
    </source>
</evidence>
<dbReference type="SUPFAM" id="SSF53335">
    <property type="entry name" value="S-adenosyl-L-methionine-dependent methyltransferases"/>
    <property type="match status" value="1"/>
</dbReference>
<comment type="caution">
    <text evidence="5">The sequence shown here is derived from an EMBL/GenBank/DDBJ whole genome shotgun (WGS) entry which is preliminary data.</text>
</comment>
<accession>A0ABR3P0H8</accession>
<evidence type="ECO:0000256" key="1">
    <source>
        <dbReference type="ARBA" id="ARBA00022679"/>
    </source>
</evidence>
<gene>
    <name evidence="5" type="ORF">QQF64_001581</name>
</gene>
<evidence type="ECO:0000313" key="6">
    <source>
        <dbReference type="Proteomes" id="UP001558613"/>
    </source>
</evidence>
<sequence>MAQRHFEGKEHAESYQRYRVSPPQELIDEVLNFLRKRIQGYLDLAVDVGCGSGQGTELLAPHFLTVVGTDVSRAQLEIASAKDHAPNVCYRESPAEELPFEDTAADLVTSMSAAHWFEHPRFLREADRILRPGGCLALLSYTMDFELEYGESTSKLNEICQEFYATLHPFRKAYIGSSSQEVYKKIYDSVSYDDKEWHECKNVRMIMPLSGFIGLVETFSTYQGFLEKDPIEAKRLSQTTTDRLLEAMGASSTDTEVTVFSDSDSGRCVRVCMLVCWYADVSQVSVRDRLLIKEVAELEANLPNTCKVTFPDENKLYHFQLAISPDEGYYLGGKFQFEIEVPEAYNMVPPRAKCLTRIWHPNIAETGEICLSLLRDHSIDGTGWAPTRTLKDVVWGLNSLFTDLLNFDDPLNIDAAEHHLRDKEDFRNKVQDFIKNYAR</sequence>
<dbReference type="InterPro" id="IPR013216">
    <property type="entry name" value="Methyltransf_11"/>
</dbReference>
<dbReference type="Proteomes" id="UP001558613">
    <property type="component" value="Unassembled WGS sequence"/>
</dbReference>
<evidence type="ECO:0000256" key="3">
    <source>
        <dbReference type="PROSITE-ProRule" id="PRU10133"/>
    </source>
</evidence>
<dbReference type="Pfam" id="PF08241">
    <property type="entry name" value="Methyltransf_11"/>
    <property type="match status" value="1"/>
</dbReference>
<dbReference type="PANTHER" id="PTHR44942">
    <property type="entry name" value="METHYLTRANSF_11 DOMAIN-CONTAINING PROTEIN"/>
    <property type="match status" value="1"/>
</dbReference>
<keyword evidence="1" id="KW-0808">Transferase</keyword>
<dbReference type="CDD" id="cd02440">
    <property type="entry name" value="AdoMet_MTases"/>
    <property type="match status" value="1"/>
</dbReference>
<dbReference type="InterPro" id="IPR029063">
    <property type="entry name" value="SAM-dependent_MTases_sf"/>
</dbReference>
<dbReference type="SMART" id="SM00212">
    <property type="entry name" value="UBCc"/>
    <property type="match status" value="1"/>
</dbReference>
<dbReference type="Gene3D" id="3.10.110.10">
    <property type="entry name" value="Ubiquitin Conjugating Enzyme"/>
    <property type="match status" value="1"/>
</dbReference>
<dbReference type="Gene3D" id="3.40.50.150">
    <property type="entry name" value="Vaccinia Virus protein VP39"/>
    <property type="match status" value="1"/>
</dbReference>
<dbReference type="CDD" id="cd23794">
    <property type="entry name" value="UBCc_UBE2F_UBE2M"/>
    <property type="match status" value="1"/>
</dbReference>
<dbReference type="SUPFAM" id="SSF54495">
    <property type="entry name" value="UBC-like"/>
    <property type="match status" value="1"/>
</dbReference>
<feature type="domain" description="UBC core" evidence="4">
    <location>
        <begin position="286"/>
        <end position="439"/>
    </location>
</feature>
<evidence type="ECO:0000256" key="2">
    <source>
        <dbReference type="ARBA" id="ARBA00022786"/>
    </source>
</evidence>
<protein>
    <recommendedName>
        <fullName evidence="4">UBC core domain-containing protein</fullName>
    </recommendedName>
</protein>
<reference evidence="5 6" key="1">
    <citation type="submission" date="2023-09" db="EMBL/GenBank/DDBJ databases">
        <authorList>
            <person name="Wang M."/>
        </authorList>
    </citation>
    <scope>NUCLEOTIDE SEQUENCE [LARGE SCALE GENOMIC DNA]</scope>
    <source>
        <strain evidence="5">GT-2023</strain>
        <tissue evidence="5">Liver</tissue>
    </source>
</reference>
<organism evidence="5 6">
    <name type="scientific">Cirrhinus molitorella</name>
    <name type="common">mud carp</name>
    <dbReference type="NCBI Taxonomy" id="172907"/>
    <lineage>
        <taxon>Eukaryota</taxon>
        <taxon>Metazoa</taxon>
        <taxon>Chordata</taxon>
        <taxon>Craniata</taxon>
        <taxon>Vertebrata</taxon>
        <taxon>Euteleostomi</taxon>
        <taxon>Actinopterygii</taxon>
        <taxon>Neopterygii</taxon>
        <taxon>Teleostei</taxon>
        <taxon>Ostariophysi</taxon>
        <taxon>Cypriniformes</taxon>
        <taxon>Cyprinidae</taxon>
        <taxon>Labeoninae</taxon>
        <taxon>Labeonini</taxon>
        <taxon>Cirrhinus</taxon>
    </lineage>
</organism>
<dbReference type="InterPro" id="IPR023313">
    <property type="entry name" value="UBQ-conjugating_AS"/>
</dbReference>
<name>A0ABR3P0H8_9TELE</name>
<dbReference type="EMBL" id="JAYMGO010000001">
    <property type="protein sequence ID" value="KAL1282778.1"/>
    <property type="molecule type" value="Genomic_DNA"/>
</dbReference>
<dbReference type="InterPro" id="IPR016135">
    <property type="entry name" value="UBQ-conjugating_enzyme/RWD"/>
</dbReference>
<dbReference type="PROSITE" id="PS50127">
    <property type="entry name" value="UBC_2"/>
    <property type="match status" value="1"/>
</dbReference>
<dbReference type="Pfam" id="PF00179">
    <property type="entry name" value="UQ_con"/>
    <property type="match status" value="1"/>
</dbReference>
<dbReference type="PROSITE" id="PS00183">
    <property type="entry name" value="UBC_1"/>
    <property type="match status" value="1"/>
</dbReference>
<proteinExistence type="predicted"/>
<dbReference type="PANTHER" id="PTHR44942:SF9">
    <property type="entry name" value="NOVEL PROTEIN-RELATED"/>
    <property type="match status" value="1"/>
</dbReference>